<gene>
    <name evidence="3" type="ORF">HYD_0410</name>
</gene>
<evidence type="ECO:0000313" key="3">
    <source>
        <dbReference type="EMBL" id="BDB95908.1"/>
    </source>
</evidence>
<protein>
    <recommendedName>
        <fullName evidence="2">DUF4167 domain-containing protein</fullName>
    </recommendedName>
</protein>
<sequence length="126" mass="13676">MKKCANKSAGQRTRLADGGSSQNRVKGTAQQMVDKYMSAARCVMRSGDVVEAERLFQYAEHYRRLVLSMPKKKSFSDGKGDGGSEASLCGAENVGDFVEVAFDDHGSLTDHSDGSSCLEQDFVDAR</sequence>
<feature type="region of interest" description="Disordered" evidence="1">
    <location>
        <begin position="1"/>
        <end position="29"/>
    </location>
</feature>
<dbReference type="Proteomes" id="UP001320209">
    <property type="component" value="Chromosome"/>
</dbReference>
<accession>A0ABN6L236</accession>
<evidence type="ECO:0000259" key="2">
    <source>
        <dbReference type="Pfam" id="PF13763"/>
    </source>
</evidence>
<dbReference type="RefSeq" id="WP_236865141.1">
    <property type="nucleotide sequence ID" value="NZ_AP025225.1"/>
</dbReference>
<organism evidence="3 4">
    <name type="scientific">Candidatus Hydrogenosomobacter endosymbioticus</name>
    <dbReference type="NCBI Taxonomy" id="2558174"/>
    <lineage>
        <taxon>Bacteria</taxon>
        <taxon>Pseudomonadati</taxon>
        <taxon>Pseudomonadota</taxon>
        <taxon>Alphaproteobacteria</taxon>
        <taxon>Holosporales</taxon>
        <taxon>Holosporaceae</taxon>
        <taxon>Candidatus Hydrogenosomobacter</taxon>
    </lineage>
</organism>
<dbReference type="Pfam" id="PF13763">
    <property type="entry name" value="DUF4167"/>
    <property type="match status" value="1"/>
</dbReference>
<reference evidence="3" key="1">
    <citation type="submission" date="2021-10" db="EMBL/GenBank/DDBJ databases">
        <title>Genome Sequence of The Candidatus Hydrogeosomobacter endosymbioticus, an Intracellular Bacterial Symbiont of the Anaerobic Ciliate GW7.</title>
        <authorList>
            <person name="Shiohama Y."/>
            <person name="Shinzato N."/>
        </authorList>
    </citation>
    <scope>NUCLEOTIDE SEQUENCE [LARGE SCALE GENOMIC DNA]</scope>
    <source>
        <strain evidence="3">200920</strain>
    </source>
</reference>
<keyword evidence="4" id="KW-1185">Reference proteome</keyword>
<proteinExistence type="predicted"/>
<name>A0ABN6L236_9PROT</name>
<feature type="region of interest" description="Disordered" evidence="1">
    <location>
        <begin position="107"/>
        <end position="126"/>
    </location>
</feature>
<feature type="compositionally biased region" description="Polar residues" evidence="1">
    <location>
        <begin position="19"/>
        <end position="29"/>
    </location>
</feature>
<dbReference type="EMBL" id="AP025225">
    <property type="protein sequence ID" value="BDB95908.1"/>
    <property type="molecule type" value="Genomic_DNA"/>
</dbReference>
<dbReference type="InterPro" id="IPR025430">
    <property type="entry name" value="DUF4167"/>
</dbReference>
<evidence type="ECO:0000256" key="1">
    <source>
        <dbReference type="SAM" id="MobiDB-lite"/>
    </source>
</evidence>
<feature type="domain" description="DUF4167" evidence="2">
    <location>
        <begin position="6"/>
        <end position="69"/>
    </location>
</feature>
<evidence type="ECO:0000313" key="4">
    <source>
        <dbReference type="Proteomes" id="UP001320209"/>
    </source>
</evidence>